<dbReference type="AlphaFoldDB" id="A0AAD4AG78"/>
<name>A0AAD4AG78_9GAMM</name>
<organism evidence="3 4">
    <name type="scientific">Pseudoalteromonas citrea</name>
    <dbReference type="NCBI Taxonomy" id="43655"/>
    <lineage>
        <taxon>Bacteria</taxon>
        <taxon>Pseudomonadati</taxon>
        <taxon>Pseudomonadota</taxon>
        <taxon>Gammaproteobacteria</taxon>
        <taxon>Alteromonadales</taxon>
        <taxon>Pseudoalteromonadaceae</taxon>
        <taxon>Pseudoalteromonas</taxon>
    </lineage>
</organism>
<feature type="region of interest" description="Disordered" evidence="1">
    <location>
        <begin position="57"/>
        <end position="83"/>
    </location>
</feature>
<protein>
    <submittedName>
        <fullName evidence="3">Uncharacterized protein</fullName>
    </submittedName>
</protein>
<dbReference type="RefSeq" id="WP_010367909.1">
    <property type="nucleotide sequence ID" value="NZ_AHBZ03000024.1"/>
</dbReference>
<keyword evidence="2" id="KW-0732">Signal</keyword>
<evidence type="ECO:0000256" key="2">
    <source>
        <dbReference type="SAM" id="SignalP"/>
    </source>
</evidence>
<reference evidence="3" key="2">
    <citation type="submission" date="2015-03" db="EMBL/GenBank/DDBJ databases">
        <title>Genome sequence of Pseudoalteromonas citrea.</title>
        <authorList>
            <person name="Xie B.-B."/>
            <person name="Rong J.-C."/>
            <person name="Qin Q.-L."/>
            <person name="Zhang Y.-Z."/>
        </authorList>
    </citation>
    <scope>NUCLEOTIDE SEQUENCE</scope>
    <source>
        <strain evidence="3">DSM 8771</strain>
    </source>
</reference>
<evidence type="ECO:0000313" key="4">
    <source>
        <dbReference type="Proteomes" id="UP000016487"/>
    </source>
</evidence>
<feature type="chain" id="PRO_5042229535" evidence="2">
    <location>
        <begin position="23"/>
        <end position="220"/>
    </location>
</feature>
<reference evidence="3" key="1">
    <citation type="journal article" date="2012" name="J. Bacteriol.">
        <title>Genome sequences of type strains of seven species of the marine bacterium Pseudoalteromonas.</title>
        <authorList>
            <person name="Xie B.B."/>
            <person name="Shu Y.L."/>
            <person name="Qin Q.L."/>
            <person name="Rong J.C."/>
            <person name="Zhang X.Y."/>
            <person name="Chen X.L."/>
            <person name="Shi M."/>
            <person name="He H.L."/>
            <person name="Zhou B.C."/>
            <person name="Zhang Y.Z."/>
        </authorList>
    </citation>
    <scope>NUCLEOTIDE SEQUENCE</scope>
    <source>
        <strain evidence="3">DSM 8771</strain>
    </source>
</reference>
<feature type="signal peptide" evidence="2">
    <location>
        <begin position="1"/>
        <end position="22"/>
    </location>
</feature>
<dbReference type="Proteomes" id="UP000016487">
    <property type="component" value="Unassembled WGS sequence"/>
</dbReference>
<dbReference type="EMBL" id="AHBZ03000024">
    <property type="protein sequence ID" value="KAF7767557.1"/>
    <property type="molecule type" value="Genomic_DNA"/>
</dbReference>
<evidence type="ECO:0000256" key="1">
    <source>
        <dbReference type="SAM" id="MobiDB-lite"/>
    </source>
</evidence>
<accession>A0AAD4AG78</accession>
<comment type="caution">
    <text evidence="3">The sequence shown here is derived from an EMBL/GenBank/DDBJ whole genome shotgun (WGS) entry which is preliminary data.</text>
</comment>
<gene>
    <name evidence="3" type="ORF">PCIT_a4514</name>
</gene>
<evidence type="ECO:0000313" key="3">
    <source>
        <dbReference type="EMBL" id="KAF7767557.1"/>
    </source>
</evidence>
<proteinExistence type="predicted"/>
<sequence>MKFNTLCVLPAAIIASSAIAHTAETTSIESDNTINMQQDSSLNEGFSDIEVFGANDSAGAGDSTGSRPDDFTPFPTTEPSDLTGGGNIHYGVLYVDKAVSEGSNDYEPYRRICVKSNKRMIIGAHSPYDQATHGERYLVKGTYKASYPKAGDFTKISLKLKKDKTSVAEFIYLQKLGTAKYEFIGESRLGKAINGHVKAYYKNVMQYDYELCEVTLGAYY</sequence>